<feature type="compositionally biased region" description="Basic and acidic residues" evidence="8">
    <location>
        <begin position="7"/>
        <end position="23"/>
    </location>
</feature>
<dbReference type="EMBL" id="CASHTH010002839">
    <property type="protein sequence ID" value="CAI8035991.1"/>
    <property type="molecule type" value="Genomic_DNA"/>
</dbReference>
<keyword evidence="6 7" id="KW-0472">Membrane</keyword>
<evidence type="ECO:0000256" key="8">
    <source>
        <dbReference type="SAM" id="MobiDB-lite"/>
    </source>
</evidence>
<dbReference type="Pfam" id="PF06963">
    <property type="entry name" value="FPN1"/>
    <property type="match status" value="1"/>
</dbReference>
<feature type="transmembrane region" description="Helical" evidence="7">
    <location>
        <begin position="397"/>
        <end position="417"/>
    </location>
</feature>
<evidence type="ECO:0000256" key="2">
    <source>
        <dbReference type="ARBA" id="ARBA00006279"/>
    </source>
</evidence>
<feature type="transmembrane region" description="Helical" evidence="7">
    <location>
        <begin position="245"/>
        <end position="269"/>
    </location>
</feature>
<feature type="region of interest" description="Disordered" evidence="8">
    <location>
        <begin position="1"/>
        <end position="23"/>
    </location>
</feature>
<evidence type="ECO:0000313" key="10">
    <source>
        <dbReference type="Proteomes" id="UP001174909"/>
    </source>
</evidence>
<comment type="caution">
    <text evidence="9">The sequence shown here is derived from an EMBL/GenBank/DDBJ whole genome shotgun (WGS) entry which is preliminary data.</text>
</comment>
<keyword evidence="4 7" id="KW-0812">Transmembrane</keyword>
<dbReference type="Proteomes" id="UP001174909">
    <property type="component" value="Unassembled WGS sequence"/>
</dbReference>
<sequence length="491" mass="52667">MEAQQGDGERWEDEKGPAPEKAAVDDSVAEKISWKMVVFDDLFPRLSANGGKLRCTRSRSVAVLSALYCSHVFSAWGDRMWQFLVALLLALLYPGSLLLPAVFGLVFAMLPALLGTVLGDFVDQNHRMRVVWISLLVQNTLVCACSVALAVLFGLNLDLCSDVPLYLFGILTAIVIVLGASANLATVVNTIAVEKDWVVVIADKNKDILASLNANMRRIDLICKLLAPAAAGAILQFTGPLTTTIVVASWNVVSFSAELGLIWLVYRWVPALAVKKLRKSAATETADEPLIEDAEEGEAEEGALGEGEEMKIFDEEKEKDKNTQVKIVKSQAGSATSHPTWCSRLLAPMLSLRYGWSTYWRQEIALAGVSMAVIYLTVLGFSGVTAGYFLTQGLPNSAIGAGQGVGAILGVAGTIAYPSIRRRIGTVRTGMFGISCQLGMLSLCLVAAVIPGERVENMAEGYFSAHCPADDVCDGLLPSPPPYLPSSLPSP</sequence>
<evidence type="ECO:0000256" key="3">
    <source>
        <dbReference type="ARBA" id="ARBA00022448"/>
    </source>
</evidence>
<feature type="transmembrane region" description="Helical" evidence="7">
    <location>
        <begin position="165"/>
        <end position="185"/>
    </location>
</feature>
<feature type="transmembrane region" description="Helical" evidence="7">
    <location>
        <begin position="221"/>
        <end position="239"/>
    </location>
</feature>
<organism evidence="9 10">
    <name type="scientific">Geodia barretti</name>
    <name type="common">Barrett's horny sponge</name>
    <dbReference type="NCBI Taxonomy" id="519541"/>
    <lineage>
        <taxon>Eukaryota</taxon>
        <taxon>Metazoa</taxon>
        <taxon>Porifera</taxon>
        <taxon>Demospongiae</taxon>
        <taxon>Heteroscleromorpha</taxon>
        <taxon>Tetractinellida</taxon>
        <taxon>Astrophorina</taxon>
        <taxon>Geodiidae</taxon>
        <taxon>Geodia</taxon>
    </lineage>
</organism>
<feature type="transmembrane region" description="Helical" evidence="7">
    <location>
        <begin position="364"/>
        <end position="391"/>
    </location>
</feature>
<comment type="similarity">
    <text evidence="2 7">Belongs to the ferroportin (FP) (TC 2.A.100) family. SLC40A subfamily.</text>
</comment>
<evidence type="ECO:0000256" key="7">
    <source>
        <dbReference type="RuleBase" id="RU365065"/>
    </source>
</evidence>
<evidence type="ECO:0000256" key="1">
    <source>
        <dbReference type="ARBA" id="ARBA00004141"/>
    </source>
</evidence>
<protein>
    <recommendedName>
        <fullName evidence="7">Solute carrier family 40 member</fullName>
    </recommendedName>
</protein>
<comment type="caution">
    <text evidence="7">Lacks conserved residue(s) required for the propagation of feature annotation.</text>
</comment>
<dbReference type="GO" id="GO:0016020">
    <property type="term" value="C:membrane"/>
    <property type="evidence" value="ECO:0007669"/>
    <property type="project" value="UniProtKB-SubCell"/>
</dbReference>
<feature type="transmembrane region" description="Helical" evidence="7">
    <location>
        <begin position="429"/>
        <end position="450"/>
    </location>
</feature>
<dbReference type="InterPro" id="IPR009716">
    <property type="entry name" value="Ferroportin-1"/>
</dbReference>
<reference evidence="9" key="1">
    <citation type="submission" date="2023-03" db="EMBL/GenBank/DDBJ databases">
        <authorList>
            <person name="Steffen K."/>
            <person name="Cardenas P."/>
        </authorList>
    </citation>
    <scope>NUCLEOTIDE SEQUENCE</scope>
</reference>
<keyword evidence="3 7" id="KW-0813">Transport</keyword>
<accession>A0AA35SWD9</accession>
<evidence type="ECO:0000256" key="6">
    <source>
        <dbReference type="ARBA" id="ARBA00023136"/>
    </source>
</evidence>
<dbReference type="PANTHER" id="PTHR11660">
    <property type="entry name" value="SOLUTE CARRIER FAMILY 40 MEMBER"/>
    <property type="match status" value="1"/>
</dbReference>
<feature type="transmembrane region" description="Helical" evidence="7">
    <location>
        <begin position="97"/>
        <end position="118"/>
    </location>
</feature>
<feature type="transmembrane region" description="Helical" evidence="7">
    <location>
        <begin position="130"/>
        <end position="153"/>
    </location>
</feature>
<comment type="function">
    <text evidence="7">May be involved in iron transport and iron homeostasis.</text>
</comment>
<dbReference type="AlphaFoldDB" id="A0AA35SWD9"/>
<dbReference type="PANTHER" id="PTHR11660:SF57">
    <property type="entry name" value="SOLUTE CARRIER FAMILY 40 MEMBER"/>
    <property type="match status" value="1"/>
</dbReference>
<dbReference type="SUPFAM" id="SSF103473">
    <property type="entry name" value="MFS general substrate transporter"/>
    <property type="match status" value="1"/>
</dbReference>
<gene>
    <name evidence="9" type="ORF">GBAR_LOCUS20194</name>
</gene>
<comment type="subcellular location">
    <subcellularLocation>
        <location evidence="1 7">Membrane</location>
        <topology evidence="1 7">Multi-pass membrane protein</topology>
    </subcellularLocation>
</comment>
<name>A0AA35SWD9_GEOBA</name>
<dbReference type="GO" id="GO:0005381">
    <property type="term" value="F:iron ion transmembrane transporter activity"/>
    <property type="evidence" value="ECO:0007669"/>
    <property type="project" value="UniProtKB-UniRule"/>
</dbReference>
<proteinExistence type="inferred from homology"/>
<evidence type="ECO:0000256" key="4">
    <source>
        <dbReference type="ARBA" id="ARBA00022692"/>
    </source>
</evidence>
<evidence type="ECO:0000256" key="5">
    <source>
        <dbReference type="ARBA" id="ARBA00022989"/>
    </source>
</evidence>
<evidence type="ECO:0000313" key="9">
    <source>
        <dbReference type="EMBL" id="CAI8035991.1"/>
    </source>
</evidence>
<keyword evidence="10" id="KW-1185">Reference proteome</keyword>
<keyword evidence="7" id="KW-0406">Ion transport</keyword>
<feature type="non-terminal residue" evidence="9">
    <location>
        <position position="1"/>
    </location>
</feature>
<dbReference type="InterPro" id="IPR036259">
    <property type="entry name" value="MFS_trans_sf"/>
</dbReference>
<feature type="transmembrane region" description="Helical" evidence="7">
    <location>
        <begin position="61"/>
        <end position="77"/>
    </location>
</feature>
<keyword evidence="5 7" id="KW-1133">Transmembrane helix</keyword>